<feature type="domain" description="ABC transmembrane type-1" evidence="8">
    <location>
        <begin position="49"/>
        <end position="253"/>
    </location>
</feature>
<dbReference type="AlphaFoldDB" id="A0A4S4N9K8"/>
<dbReference type="Pfam" id="PF00528">
    <property type="entry name" value="BPD_transp_1"/>
    <property type="match status" value="1"/>
</dbReference>
<comment type="similarity">
    <text evidence="7">Belongs to the binding-protein-dependent transport system permease family.</text>
</comment>
<feature type="transmembrane region" description="Helical" evidence="7">
    <location>
        <begin position="128"/>
        <end position="151"/>
    </location>
</feature>
<feature type="transmembrane region" description="Helical" evidence="7">
    <location>
        <begin position="187"/>
        <end position="212"/>
    </location>
</feature>
<evidence type="ECO:0000256" key="4">
    <source>
        <dbReference type="ARBA" id="ARBA00022692"/>
    </source>
</evidence>
<dbReference type="OrthoDB" id="7066776at2"/>
<dbReference type="PROSITE" id="PS50928">
    <property type="entry name" value="ABC_TM1"/>
    <property type="match status" value="2"/>
</dbReference>
<feature type="transmembrane region" description="Helical" evidence="7">
    <location>
        <begin position="278"/>
        <end position="299"/>
    </location>
</feature>
<proteinExistence type="inferred from homology"/>
<dbReference type="Gene3D" id="1.10.3720.10">
    <property type="entry name" value="MetI-like"/>
    <property type="match status" value="2"/>
</dbReference>
<feature type="transmembrane region" description="Helical" evidence="7">
    <location>
        <begin position="84"/>
        <end position="108"/>
    </location>
</feature>
<dbReference type="PANTHER" id="PTHR30183">
    <property type="entry name" value="MOLYBDENUM TRANSPORT SYSTEM PERMEASE PROTEIN MODB"/>
    <property type="match status" value="1"/>
</dbReference>
<protein>
    <submittedName>
        <fullName evidence="9">Thiamine/thiamine pyrophosphate ABC transporter permease ThiP</fullName>
    </submittedName>
</protein>
<feature type="transmembrane region" description="Helical" evidence="7">
    <location>
        <begin position="232"/>
        <end position="257"/>
    </location>
</feature>
<dbReference type="SUPFAM" id="SSF161098">
    <property type="entry name" value="MetI-like"/>
    <property type="match status" value="2"/>
</dbReference>
<dbReference type="InterPro" id="IPR035906">
    <property type="entry name" value="MetI-like_sf"/>
</dbReference>
<dbReference type="RefSeq" id="WP_136464355.1">
    <property type="nucleotide sequence ID" value="NZ_SRKY01000005.1"/>
</dbReference>
<dbReference type="GO" id="GO:0005886">
    <property type="term" value="C:plasma membrane"/>
    <property type="evidence" value="ECO:0007669"/>
    <property type="project" value="UniProtKB-SubCell"/>
</dbReference>
<sequence>MAWRALQLSRWPGALAVIAALALVLVALGAVILRAEPGRGLGPADWAAIRFTVVQAALSALISAGLAVPLARALARRDFPGRRWLITLLGAPFLLPVIVAVMGLLAIFGRNGWVNTALAATGLEPVSIYGIQGVVLAHVFFNVPLATRLLLQGWQDIPAEEFRLAAQLRFTKRDLFRHLELPMLSRVLPGAAGLVFVICLTSFAVALILGGGPRATTIELAIYQAFRFEFDLGRAALLSLVQIVVALGACLALFRLLPLHDPGQGLDRVVARWDRSAWDMPVILLGAAFLLLPMLAVLGQGASGLFSMPDAVWWATLRSLIVALSSAALLMLLALPIATLSLRHNAVEAIGFLGLATSPLMIGTGLFIVIFPIADPQAMALLVTVIVNAVMALPFALRILVPGLRQAVDAHGRLAASLGLRGARLWRIVLLPRLRRPLGFALGLGAALSMGDLGVIALFADPARGTLPLQIEQLLAAYRVEAAASASLLLTLCSFSLFWVFDHWGRRGA</sequence>
<feature type="domain" description="ABC transmembrane type-1" evidence="8">
    <location>
        <begin position="316"/>
        <end position="501"/>
    </location>
</feature>
<feature type="transmembrane region" description="Helical" evidence="7">
    <location>
        <begin position="480"/>
        <end position="501"/>
    </location>
</feature>
<dbReference type="InterPro" id="IPR000515">
    <property type="entry name" value="MetI-like"/>
</dbReference>
<evidence type="ECO:0000256" key="2">
    <source>
        <dbReference type="ARBA" id="ARBA00022448"/>
    </source>
</evidence>
<keyword evidence="3" id="KW-1003">Cell membrane</keyword>
<evidence type="ECO:0000256" key="3">
    <source>
        <dbReference type="ARBA" id="ARBA00022475"/>
    </source>
</evidence>
<evidence type="ECO:0000259" key="8">
    <source>
        <dbReference type="PROSITE" id="PS50928"/>
    </source>
</evidence>
<dbReference type="CDD" id="cd06261">
    <property type="entry name" value="TM_PBP2"/>
    <property type="match status" value="2"/>
</dbReference>
<accession>A0A4S4N9K8</accession>
<keyword evidence="2 7" id="KW-0813">Transport</keyword>
<comment type="caution">
    <text evidence="9">The sequence shown here is derived from an EMBL/GenBank/DDBJ whole genome shotgun (WGS) entry which is preliminary data.</text>
</comment>
<feature type="transmembrane region" description="Helical" evidence="7">
    <location>
        <begin position="311"/>
        <end position="338"/>
    </location>
</feature>
<feature type="transmembrane region" description="Helical" evidence="7">
    <location>
        <begin position="53"/>
        <end position="72"/>
    </location>
</feature>
<evidence type="ECO:0000256" key="7">
    <source>
        <dbReference type="RuleBase" id="RU363032"/>
    </source>
</evidence>
<evidence type="ECO:0000256" key="6">
    <source>
        <dbReference type="ARBA" id="ARBA00023136"/>
    </source>
</evidence>
<reference evidence="9 10" key="1">
    <citation type="submission" date="2019-04" db="EMBL/GenBank/DDBJ databases">
        <title>Shimia ponticola sp. nov., isolated from seawater.</title>
        <authorList>
            <person name="Kim Y.-O."/>
            <person name="Yoon J.-H."/>
        </authorList>
    </citation>
    <scope>NUCLEOTIDE SEQUENCE [LARGE SCALE GENOMIC DNA]</scope>
    <source>
        <strain evidence="9 10">MYP11</strain>
    </source>
</reference>
<evidence type="ECO:0000256" key="1">
    <source>
        <dbReference type="ARBA" id="ARBA00004651"/>
    </source>
</evidence>
<evidence type="ECO:0000313" key="9">
    <source>
        <dbReference type="EMBL" id="THH34768.1"/>
    </source>
</evidence>
<evidence type="ECO:0000256" key="5">
    <source>
        <dbReference type="ARBA" id="ARBA00022989"/>
    </source>
</evidence>
<keyword evidence="10" id="KW-1185">Reference proteome</keyword>
<keyword evidence="5 7" id="KW-1133">Transmembrane helix</keyword>
<dbReference type="GO" id="GO:0055085">
    <property type="term" value="P:transmembrane transport"/>
    <property type="evidence" value="ECO:0007669"/>
    <property type="project" value="InterPro"/>
</dbReference>
<dbReference type="Proteomes" id="UP000306602">
    <property type="component" value="Unassembled WGS sequence"/>
</dbReference>
<feature type="transmembrane region" description="Helical" evidence="7">
    <location>
        <begin position="438"/>
        <end position="460"/>
    </location>
</feature>
<gene>
    <name evidence="9" type="ORF">E4Z66_17525</name>
</gene>
<keyword evidence="6 7" id="KW-0472">Membrane</keyword>
<organism evidence="9 10">
    <name type="scientific">Aliishimia ponticola</name>
    <dbReference type="NCBI Taxonomy" id="2499833"/>
    <lineage>
        <taxon>Bacteria</taxon>
        <taxon>Pseudomonadati</taxon>
        <taxon>Pseudomonadota</taxon>
        <taxon>Alphaproteobacteria</taxon>
        <taxon>Rhodobacterales</taxon>
        <taxon>Paracoccaceae</taxon>
        <taxon>Aliishimia</taxon>
    </lineage>
</organism>
<keyword evidence="4 7" id="KW-0812">Transmembrane</keyword>
<evidence type="ECO:0000313" key="10">
    <source>
        <dbReference type="Proteomes" id="UP000306602"/>
    </source>
</evidence>
<name>A0A4S4N9K8_9RHOB</name>
<comment type="subcellular location">
    <subcellularLocation>
        <location evidence="1 7">Cell membrane</location>
        <topology evidence="1 7">Multi-pass membrane protein</topology>
    </subcellularLocation>
</comment>
<dbReference type="EMBL" id="SRKY01000005">
    <property type="protein sequence ID" value="THH34768.1"/>
    <property type="molecule type" value="Genomic_DNA"/>
</dbReference>
<feature type="transmembrane region" description="Helical" evidence="7">
    <location>
        <begin position="350"/>
        <end position="373"/>
    </location>
</feature>
<feature type="transmembrane region" description="Helical" evidence="7">
    <location>
        <begin position="379"/>
        <end position="401"/>
    </location>
</feature>
<dbReference type="PANTHER" id="PTHR30183:SF9">
    <property type="entry name" value="THIAMINE TRANSPORT SYSTEM PERMEASE PROTEIN THIP"/>
    <property type="match status" value="1"/>
</dbReference>